<evidence type="ECO:0000259" key="4">
    <source>
        <dbReference type="PROSITE" id="PS50932"/>
    </source>
</evidence>
<evidence type="ECO:0000313" key="6">
    <source>
        <dbReference type="Proteomes" id="UP000035548"/>
    </source>
</evidence>
<accession>A0A0G3HFY3</accession>
<dbReference type="CDD" id="cd01392">
    <property type="entry name" value="HTH_LacI"/>
    <property type="match status" value="1"/>
</dbReference>
<dbReference type="InterPro" id="IPR028082">
    <property type="entry name" value="Peripla_BP_I"/>
</dbReference>
<dbReference type="Proteomes" id="UP000035548">
    <property type="component" value="Chromosome"/>
</dbReference>
<keyword evidence="1" id="KW-0805">Transcription regulation</keyword>
<dbReference type="SMART" id="SM00354">
    <property type="entry name" value="HTH_LACI"/>
    <property type="match status" value="1"/>
</dbReference>
<dbReference type="Gene3D" id="1.10.260.40">
    <property type="entry name" value="lambda repressor-like DNA-binding domains"/>
    <property type="match status" value="1"/>
</dbReference>
<dbReference type="Pfam" id="PF13377">
    <property type="entry name" value="Peripla_BP_3"/>
    <property type="match status" value="1"/>
</dbReference>
<evidence type="ECO:0000313" key="5">
    <source>
        <dbReference type="EMBL" id="AKK11635.1"/>
    </source>
</evidence>
<reference evidence="6" key="2">
    <citation type="submission" date="2015-05" db="EMBL/GenBank/DDBJ databases">
        <title>Complete genome sequence of Corynebacterium uterequi DSM 45634, isolated from the uterus of a maiden mare.</title>
        <authorList>
            <person name="Ruckert C."/>
            <person name="Albersmeier A."/>
            <person name="Winkler A."/>
            <person name="Tauch A."/>
        </authorList>
    </citation>
    <scope>NUCLEOTIDE SEQUENCE [LARGE SCALE GENOMIC DNA]</scope>
    <source>
        <strain evidence="6">DSM 45634</strain>
    </source>
</reference>
<dbReference type="AlphaFoldDB" id="A0A0G3HFY3"/>
<protein>
    <submittedName>
        <fullName evidence="5">Transcriptional regulator, LacI family</fullName>
    </submittedName>
</protein>
<dbReference type="GO" id="GO:0003700">
    <property type="term" value="F:DNA-binding transcription factor activity"/>
    <property type="evidence" value="ECO:0007669"/>
    <property type="project" value="TreeGrafter"/>
</dbReference>
<proteinExistence type="predicted"/>
<dbReference type="SUPFAM" id="SSF47413">
    <property type="entry name" value="lambda repressor-like DNA-binding domains"/>
    <property type="match status" value="1"/>
</dbReference>
<keyword evidence="2" id="KW-0238">DNA-binding</keyword>
<dbReference type="KEGG" id="cut:CUTER_08250"/>
<keyword evidence="3" id="KW-0804">Transcription</keyword>
<dbReference type="RefSeq" id="WP_052844085.1">
    <property type="nucleotide sequence ID" value="NZ_CP011546.1"/>
</dbReference>
<name>A0A0G3HFY3_9CORY</name>
<dbReference type="SUPFAM" id="SSF53822">
    <property type="entry name" value="Periplasmic binding protein-like I"/>
    <property type="match status" value="1"/>
</dbReference>
<dbReference type="PATRIC" id="fig|1072256.5.peg.1629"/>
<organism evidence="5 6">
    <name type="scientific">Corynebacterium uterequi</name>
    <dbReference type="NCBI Taxonomy" id="1072256"/>
    <lineage>
        <taxon>Bacteria</taxon>
        <taxon>Bacillati</taxon>
        <taxon>Actinomycetota</taxon>
        <taxon>Actinomycetes</taxon>
        <taxon>Mycobacteriales</taxon>
        <taxon>Corynebacteriaceae</taxon>
        <taxon>Corynebacterium</taxon>
    </lineage>
</organism>
<sequence>MPHDRPPQTATIIDVARLAGVSKSTVSRVIRDQEKVAPLTREKVLAAARELHYTPDQWARRLRQGPAPSIGLVISTVDIPIFAKLNRYLHEKLRDRGYHVVQEMVLEYDESLIRSQIDNVQGLHASGIILAVGSMPDELLLTYSSRVPLLYLGAPTPELPIENIAWDSKSDGRLIVDHLYEMGHRHIVIQTEQKSHSRGTWARTTAAYVHSQTLGMTASLVDVFDIDDVDTHVRSVLRQGATAVVCAYDSWLFETWRAAKRCGLRVPEDLSLVGSDGVADGLDLLGATTVRHPVDQLATLAANRIVELVENPDLRRGPAQQLYLPGELLEGSVRRLPPATP</sequence>
<dbReference type="STRING" id="1072256.CUTER_08250"/>
<dbReference type="GO" id="GO:0000976">
    <property type="term" value="F:transcription cis-regulatory region binding"/>
    <property type="evidence" value="ECO:0007669"/>
    <property type="project" value="TreeGrafter"/>
</dbReference>
<dbReference type="InterPro" id="IPR000843">
    <property type="entry name" value="HTH_LacI"/>
</dbReference>
<dbReference type="PANTHER" id="PTHR30146:SF109">
    <property type="entry name" value="HTH-TYPE TRANSCRIPTIONAL REGULATOR GALS"/>
    <property type="match status" value="1"/>
</dbReference>
<evidence type="ECO:0000256" key="3">
    <source>
        <dbReference type="ARBA" id="ARBA00023163"/>
    </source>
</evidence>
<dbReference type="Pfam" id="PF00356">
    <property type="entry name" value="LacI"/>
    <property type="match status" value="1"/>
</dbReference>
<feature type="domain" description="HTH lacI-type" evidence="4">
    <location>
        <begin position="10"/>
        <end position="64"/>
    </location>
</feature>
<dbReference type="CDD" id="cd06267">
    <property type="entry name" value="PBP1_LacI_sugar_binding-like"/>
    <property type="match status" value="1"/>
</dbReference>
<dbReference type="PANTHER" id="PTHR30146">
    <property type="entry name" value="LACI-RELATED TRANSCRIPTIONAL REPRESSOR"/>
    <property type="match status" value="1"/>
</dbReference>
<dbReference type="PROSITE" id="PS00356">
    <property type="entry name" value="HTH_LACI_1"/>
    <property type="match status" value="1"/>
</dbReference>
<evidence type="ECO:0000256" key="2">
    <source>
        <dbReference type="ARBA" id="ARBA00023125"/>
    </source>
</evidence>
<keyword evidence="6" id="KW-1185">Reference proteome</keyword>
<dbReference type="InterPro" id="IPR046335">
    <property type="entry name" value="LacI/GalR-like_sensor"/>
</dbReference>
<evidence type="ECO:0000256" key="1">
    <source>
        <dbReference type="ARBA" id="ARBA00023015"/>
    </source>
</evidence>
<dbReference type="EMBL" id="CP011546">
    <property type="protein sequence ID" value="AKK11635.1"/>
    <property type="molecule type" value="Genomic_DNA"/>
</dbReference>
<dbReference type="PRINTS" id="PR00036">
    <property type="entry name" value="HTHLACI"/>
</dbReference>
<reference evidence="5 6" key="1">
    <citation type="journal article" date="2015" name="Genome Announc.">
        <title>Virulence Factor Genes Detected in the Complete Genome Sequence of Corynebacterium uterequi DSM 45634, Isolated from the Uterus of a Maiden Mare.</title>
        <authorList>
            <person name="Ruckert C."/>
            <person name="Kriete M."/>
            <person name="Jaenicke S."/>
            <person name="Winkler A."/>
            <person name="Tauch A."/>
        </authorList>
    </citation>
    <scope>NUCLEOTIDE SEQUENCE [LARGE SCALE GENOMIC DNA]</scope>
    <source>
        <strain evidence="5 6">DSM 45634</strain>
    </source>
</reference>
<dbReference type="Gene3D" id="3.40.50.2300">
    <property type="match status" value="2"/>
</dbReference>
<dbReference type="PROSITE" id="PS50932">
    <property type="entry name" value="HTH_LACI_2"/>
    <property type="match status" value="1"/>
</dbReference>
<gene>
    <name evidence="5" type="ORF">CUTER_08250</name>
</gene>
<dbReference type="InterPro" id="IPR010982">
    <property type="entry name" value="Lambda_DNA-bd_dom_sf"/>
</dbReference>